<evidence type="ECO:0000256" key="9">
    <source>
        <dbReference type="ARBA" id="ARBA00022741"/>
    </source>
</evidence>
<feature type="transmembrane region" description="Helical" evidence="17">
    <location>
        <begin position="433"/>
        <end position="453"/>
    </location>
</feature>
<keyword evidence="16" id="KW-0175">Coiled coil</keyword>
<evidence type="ECO:0000256" key="16">
    <source>
        <dbReference type="SAM" id="Coils"/>
    </source>
</evidence>
<evidence type="ECO:0000256" key="8">
    <source>
        <dbReference type="ARBA" id="ARBA00022692"/>
    </source>
</evidence>
<evidence type="ECO:0000256" key="4">
    <source>
        <dbReference type="ARBA" id="ARBA00011903"/>
    </source>
</evidence>
<evidence type="ECO:0000256" key="14">
    <source>
        <dbReference type="ARBA" id="ARBA00023137"/>
    </source>
</evidence>
<evidence type="ECO:0000256" key="13">
    <source>
        <dbReference type="ARBA" id="ARBA00023136"/>
    </source>
</evidence>
<name>A0A5C6QAD7_9GAMM</name>
<gene>
    <name evidence="21" type="ORF">ESZ26_14310</name>
    <name evidence="22" type="ORF">ESZ27_11230</name>
</gene>
<comment type="caution">
    <text evidence="22">The sequence shown here is derived from an EMBL/GenBank/DDBJ whole genome shotgun (WGS) entry which is preliminary data.</text>
</comment>
<dbReference type="Gene3D" id="3.40.50.300">
    <property type="entry name" value="P-loop containing nucleotide triphosphate hydrolases"/>
    <property type="match status" value="1"/>
</dbReference>
<feature type="domain" description="Tyrosine-protein kinase G-rich" evidence="20">
    <location>
        <begin position="376"/>
        <end position="455"/>
    </location>
</feature>
<evidence type="ECO:0000256" key="7">
    <source>
        <dbReference type="ARBA" id="ARBA00022679"/>
    </source>
</evidence>
<keyword evidence="6" id="KW-0997">Cell inner membrane</keyword>
<dbReference type="InterPro" id="IPR025669">
    <property type="entry name" value="AAA_dom"/>
</dbReference>
<feature type="coiled-coil region" evidence="16">
    <location>
        <begin position="201"/>
        <end position="228"/>
    </location>
</feature>
<evidence type="ECO:0000256" key="1">
    <source>
        <dbReference type="ARBA" id="ARBA00004429"/>
    </source>
</evidence>
<accession>A0A5C6QAD7</accession>
<evidence type="ECO:0000256" key="17">
    <source>
        <dbReference type="SAM" id="Phobius"/>
    </source>
</evidence>
<evidence type="ECO:0000259" key="20">
    <source>
        <dbReference type="Pfam" id="PF13807"/>
    </source>
</evidence>
<evidence type="ECO:0000256" key="2">
    <source>
        <dbReference type="ARBA" id="ARBA00007316"/>
    </source>
</evidence>
<dbReference type="SUPFAM" id="SSF52540">
    <property type="entry name" value="P-loop containing nucleoside triphosphate hydrolases"/>
    <property type="match status" value="1"/>
</dbReference>
<dbReference type="InterPro" id="IPR032807">
    <property type="entry name" value="GNVR"/>
</dbReference>
<evidence type="ECO:0000313" key="24">
    <source>
        <dbReference type="Proteomes" id="UP000321917"/>
    </source>
</evidence>
<dbReference type="InterPro" id="IPR027417">
    <property type="entry name" value="P-loop_NTPase"/>
</dbReference>
<comment type="catalytic activity">
    <reaction evidence="15">
        <text>L-tyrosyl-[protein] + ATP = O-phospho-L-tyrosyl-[protein] + ADP + H(+)</text>
        <dbReference type="Rhea" id="RHEA:10596"/>
        <dbReference type="Rhea" id="RHEA-COMP:10136"/>
        <dbReference type="Rhea" id="RHEA-COMP:20101"/>
        <dbReference type="ChEBI" id="CHEBI:15378"/>
        <dbReference type="ChEBI" id="CHEBI:30616"/>
        <dbReference type="ChEBI" id="CHEBI:46858"/>
        <dbReference type="ChEBI" id="CHEBI:61978"/>
        <dbReference type="ChEBI" id="CHEBI:456216"/>
        <dbReference type="EC" id="2.7.10.2"/>
    </reaction>
</comment>
<dbReference type="GO" id="GO:0004715">
    <property type="term" value="F:non-membrane spanning protein tyrosine kinase activity"/>
    <property type="evidence" value="ECO:0007669"/>
    <property type="project" value="UniProtKB-EC"/>
</dbReference>
<evidence type="ECO:0000313" key="22">
    <source>
        <dbReference type="EMBL" id="TWX66015.1"/>
    </source>
</evidence>
<evidence type="ECO:0000256" key="3">
    <source>
        <dbReference type="ARBA" id="ARBA00008883"/>
    </source>
</evidence>
<evidence type="ECO:0000313" key="23">
    <source>
        <dbReference type="Proteomes" id="UP000321525"/>
    </source>
</evidence>
<keyword evidence="12 17" id="KW-1133">Transmembrane helix</keyword>
<dbReference type="OrthoDB" id="9775724at2"/>
<dbReference type="PANTHER" id="PTHR32309:SF13">
    <property type="entry name" value="FERRIC ENTEROBACTIN TRANSPORT PROTEIN FEPE"/>
    <property type="match status" value="1"/>
</dbReference>
<feature type="transmembrane region" description="Helical" evidence="17">
    <location>
        <begin position="31"/>
        <end position="51"/>
    </location>
</feature>
<evidence type="ECO:0000256" key="15">
    <source>
        <dbReference type="ARBA" id="ARBA00051245"/>
    </source>
</evidence>
<keyword evidence="10 22" id="KW-0418">Kinase</keyword>
<dbReference type="CDD" id="cd05387">
    <property type="entry name" value="BY-kinase"/>
    <property type="match status" value="1"/>
</dbReference>
<evidence type="ECO:0000256" key="5">
    <source>
        <dbReference type="ARBA" id="ARBA00022475"/>
    </source>
</evidence>
<comment type="similarity">
    <text evidence="3">Belongs to the etk/wzc family.</text>
</comment>
<organism evidence="22 24">
    <name type="scientific">Colwellia hornerae</name>
    <dbReference type="NCBI Taxonomy" id="89402"/>
    <lineage>
        <taxon>Bacteria</taxon>
        <taxon>Pseudomonadati</taxon>
        <taxon>Pseudomonadota</taxon>
        <taxon>Gammaproteobacteria</taxon>
        <taxon>Alteromonadales</taxon>
        <taxon>Colwelliaceae</taxon>
        <taxon>Colwellia</taxon>
    </lineage>
</organism>
<proteinExistence type="inferred from homology"/>
<dbReference type="EMBL" id="VOLQ01000020">
    <property type="protein sequence ID" value="TWX66015.1"/>
    <property type="molecule type" value="Genomic_DNA"/>
</dbReference>
<feature type="domain" description="Polysaccharide chain length determinant N-terminal" evidence="18">
    <location>
        <begin position="15"/>
        <end position="107"/>
    </location>
</feature>
<feature type="domain" description="AAA" evidence="19">
    <location>
        <begin position="521"/>
        <end position="644"/>
    </location>
</feature>
<dbReference type="NCBIfam" id="TIGR01007">
    <property type="entry name" value="eps_fam"/>
    <property type="match status" value="1"/>
</dbReference>
<evidence type="ECO:0000256" key="11">
    <source>
        <dbReference type="ARBA" id="ARBA00022840"/>
    </source>
</evidence>
<dbReference type="EMBL" id="VOLR01000021">
    <property type="protein sequence ID" value="TWX56771.1"/>
    <property type="molecule type" value="Genomic_DNA"/>
</dbReference>
<dbReference type="GO" id="GO:0005886">
    <property type="term" value="C:plasma membrane"/>
    <property type="evidence" value="ECO:0007669"/>
    <property type="project" value="UniProtKB-SubCell"/>
</dbReference>
<evidence type="ECO:0000256" key="6">
    <source>
        <dbReference type="ARBA" id="ARBA00022519"/>
    </source>
</evidence>
<sequence>MLNDNQSINFNAQNQEIDLKEVLRPLWSRRWQIVFFTLLVSLIVAFYVSLLKPSFKATAILQIGSNKPSNTLSINDAFNESSASKEQVKTQYELLKSRKFAERVIVSLNLVEHQEFNSGKYNDKISFFANIGKRSIKPTVSSLISTFEGRLTISPIASTELVKISFVAHSPKLAQEVANQIGHTYLQYQDEIHSASKESTSQWLVDQLEELEKKLETSEQALQEYREAEGIVDILGIAGLVSSELTELTSSAIRAEKIKDDLEVTYQSMQNRRKNTAQLLELQEISQQSDLVQLRRADEKAARKIFELSKRYGPKHPKHIAVQAELESLQKGIVELVDEIVISIEKDYLNSSEKVKATKNRLAIAKVDYLRLSRLQNKFSQLQREVDTNKELYNNYLVRLKETDAMGNYKANFYVRFIDKAIIPLNRFAPKKALIVILSFMLSFAVIAIIIIMRELSMDTLNSRRKLDSFTEAPVLAILPKFQAPNAEKKGDPYYTDNRFTEAVRTLRTSLLFNGESKPAKIIAITSSVPSEGKSTVALHLARSFSEMEKVLLIEADMRHPTVAKNMNLSPYRPGLSNLLAKTHQINECIIRDKNLKLDILTSGISPANPLVFLSMKRFNMLIKVFGNFYDRIIIETPPVNAVSDAAIISKLVETVLYVVHGEKTKREQITTGLRMLKQVNAPIAGIIINHSQSIDSDKYQNKYYNERANNIVKLPVRKQG</sequence>
<dbReference type="AlphaFoldDB" id="A0A5C6QAD7"/>
<dbReference type="PANTHER" id="PTHR32309">
    <property type="entry name" value="TYROSINE-PROTEIN KINASE"/>
    <property type="match status" value="1"/>
</dbReference>
<evidence type="ECO:0000259" key="18">
    <source>
        <dbReference type="Pfam" id="PF02706"/>
    </source>
</evidence>
<protein>
    <recommendedName>
        <fullName evidence="4">non-specific protein-tyrosine kinase</fullName>
        <ecNumber evidence="4">2.7.10.2</ecNumber>
    </recommendedName>
</protein>
<keyword evidence="7 22" id="KW-0808">Transferase</keyword>
<dbReference type="Pfam" id="PF13614">
    <property type="entry name" value="AAA_31"/>
    <property type="match status" value="1"/>
</dbReference>
<dbReference type="InterPro" id="IPR005702">
    <property type="entry name" value="Wzc-like_C"/>
</dbReference>
<keyword evidence="13 17" id="KW-0472">Membrane</keyword>
<evidence type="ECO:0000313" key="21">
    <source>
        <dbReference type="EMBL" id="TWX56771.1"/>
    </source>
</evidence>
<dbReference type="Proteomes" id="UP000321917">
    <property type="component" value="Unassembled WGS sequence"/>
</dbReference>
<evidence type="ECO:0000256" key="12">
    <source>
        <dbReference type="ARBA" id="ARBA00022989"/>
    </source>
</evidence>
<keyword evidence="14" id="KW-0829">Tyrosine-protein kinase</keyword>
<keyword evidence="9" id="KW-0547">Nucleotide-binding</keyword>
<dbReference type="EC" id="2.7.10.2" evidence="4"/>
<keyword evidence="23" id="KW-1185">Reference proteome</keyword>
<dbReference type="InterPro" id="IPR050445">
    <property type="entry name" value="Bact_polysacc_biosynth/exp"/>
</dbReference>
<keyword evidence="5" id="KW-1003">Cell membrane</keyword>
<dbReference type="GO" id="GO:0005524">
    <property type="term" value="F:ATP binding"/>
    <property type="evidence" value="ECO:0007669"/>
    <property type="project" value="UniProtKB-KW"/>
</dbReference>
<dbReference type="RefSeq" id="WP_146800147.1">
    <property type="nucleotide sequence ID" value="NZ_VOLP01000020.1"/>
</dbReference>
<evidence type="ECO:0000256" key="10">
    <source>
        <dbReference type="ARBA" id="ARBA00022777"/>
    </source>
</evidence>
<comment type="subcellular location">
    <subcellularLocation>
        <location evidence="1">Cell inner membrane</location>
        <topology evidence="1">Multi-pass membrane protein</topology>
    </subcellularLocation>
</comment>
<comment type="similarity">
    <text evidence="2">Belongs to the CpsD/CapB family.</text>
</comment>
<dbReference type="InterPro" id="IPR003856">
    <property type="entry name" value="LPS_length_determ_N"/>
</dbReference>
<dbReference type="Pfam" id="PF02706">
    <property type="entry name" value="Wzz"/>
    <property type="match status" value="1"/>
</dbReference>
<dbReference type="Pfam" id="PF13807">
    <property type="entry name" value="GNVR"/>
    <property type="match status" value="1"/>
</dbReference>
<evidence type="ECO:0000259" key="19">
    <source>
        <dbReference type="Pfam" id="PF13614"/>
    </source>
</evidence>
<keyword evidence="11" id="KW-0067">ATP-binding</keyword>
<dbReference type="Proteomes" id="UP000321525">
    <property type="component" value="Unassembled WGS sequence"/>
</dbReference>
<keyword evidence="8 17" id="KW-0812">Transmembrane</keyword>
<reference evidence="22 24" key="1">
    <citation type="submission" date="2019-07" db="EMBL/GenBank/DDBJ databases">
        <title>Genomes of sea-ice associated Colwellia species.</title>
        <authorList>
            <person name="Bowman J.P."/>
        </authorList>
    </citation>
    <scope>NUCLEOTIDE SEQUENCE [LARGE SCALE GENOMIC DNA]</scope>
    <source>
        <strain evidence="21 23">ACAM 607</strain>
        <strain evidence="22 24">IC036</strain>
    </source>
</reference>